<dbReference type="OrthoDB" id="5422246at2"/>
<feature type="transmembrane region" description="Helical" evidence="1">
    <location>
        <begin position="57"/>
        <end position="80"/>
    </location>
</feature>
<keyword evidence="1" id="KW-1133">Transmembrane helix</keyword>
<reference evidence="2 3" key="1">
    <citation type="submission" date="2019-05" db="EMBL/GenBank/DDBJ databases">
        <title>Verrucobacter flavum gen. nov., sp. nov. a new member of the family Verrucomicrobiaceae.</title>
        <authorList>
            <person name="Szuroczki S."/>
            <person name="Abbaszade G."/>
            <person name="Szabo A."/>
            <person name="Felfoldi T."/>
            <person name="Schumann P."/>
            <person name="Boka K."/>
            <person name="Keki Z."/>
            <person name="Toumi M."/>
            <person name="Toth E."/>
        </authorList>
    </citation>
    <scope>NUCLEOTIDE SEQUENCE [LARGE SCALE GENOMIC DNA]</scope>
    <source>
        <strain evidence="2 3">MG-N-17</strain>
    </source>
</reference>
<dbReference type="RefSeq" id="WP_138087180.1">
    <property type="nucleotide sequence ID" value="NZ_VAUV01000011.1"/>
</dbReference>
<organism evidence="2 3">
    <name type="scientific">Phragmitibacter flavus</name>
    <dbReference type="NCBI Taxonomy" id="2576071"/>
    <lineage>
        <taxon>Bacteria</taxon>
        <taxon>Pseudomonadati</taxon>
        <taxon>Verrucomicrobiota</taxon>
        <taxon>Verrucomicrobiia</taxon>
        <taxon>Verrucomicrobiales</taxon>
        <taxon>Verrucomicrobiaceae</taxon>
        <taxon>Phragmitibacter</taxon>
    </lineage>
</organism>
<protein>
    <recommendedName>
        <fullName evidence="4">B box-type domain-containing protein</fullName>
    </recommendedName>
</protein>
<comment type="caution">
    <text evidence="2">The sequence shown here is derived from an EMBL/GenBank/DDBJ whole genome shotgun (WGS) entry which is preliminary data.</text>
</comment>
<dbReference type="EMBL" id="VAUV01000011">
    <property type="protein sequence ID" value="TLD69720.1"/>
    <property type="molecule type" value="Genomic_DNA"/>
</dbReference>
<gene>
    <name evidence="2" type="ORF">FEM03_15440</name>
</gene>
<sequence>MAQVQCLNHPKREAAARCTACAQVFCRECVTSLEGKMVCGACYREKTTVEAVAKKDWYLLTVAMQVVMGMGLLWLMSWLVGKWLAEMPAAFHEGTMWETFGKG</sequence>
<accession>A0A5R8KBP0</accession>
<evidence type="ECO:0000256" key="1">
    <source>
        <dbReference type="SAM" id="Phobius"/>
    </source>
</evidence>
<name>A0A5R8KBP0_9BACT</name>
<evidence type="ECO:0000313" key="2">
    <source>
        <dbReference type="EMBL" id="TLD69720.1"/>
    </source>
</evidence>
<evidence type="ECO:0000313" key="3">
    <source>
        <dbReference type="Proteomes" id="UP000306196"/>
    </source>
</evidence>
<dbReference type="AlphaFoldDB" id="A0A5R8KBP0"/>
<proteinExistence type="predicted"/>
<keyword evidence="3" id="KW-1185">Reference proteome</keyword>
<keyword evidence="1" id="KW-0812">Transmembrane</keyword>
<dbReference type="Proteomes" id="UP000306196">
    <property type="component" value="Unassembled WGS sequence"/>
</dbReference>
<evidence type="ECO:0008006" key="4">
    <source>
        <dbReference type="Google" id="ProtNLM"/>
    </source>
</evidence>
<keyword evidence="1" id="KW-0472">Membrane</keyword>